<keyword evidence="5 11" id="KW-1133">Transmembrane helix</keyword>
<proteinExistence type="inferred from homology"/>
<keyword evidence="2" id="KW-1003">Cell membrane</keyword>
<evidence type="ECO:0000256" key="4">
    <source>
        <dbReference type="ARBA" id="ARBA00022692"/>
    </source>
</evidence>
<keyword evidence="10" id="KW-0175">Coiled coil</keyword>
<dbReference type="Pfam" id="PF02743">
    <property type="entry name" value="dCache_1"/>
    <property type="match status" value="1"/>
</dbReference>
<organism evidence="14 15">
    <name type="scientific">Clostridium mobile</name>
    <dbReference type="NCBI Taxonomy" id="2841512"/>
    <lineage>
        <taxon>Bacteria</taxon>
        <taxon>Bacillati</taxon>
        <taxon>Bacillota</taxon>
        <taxon>Clostridia</taxon>
        <taxon>Eubacteriales</taxon>
        <taxon>Clostridiaceae</taxon>
        <taxon>Clostridium</taxon>
    </lineage>
</organism>
<dbReference type="PROSITE" id="PS50111">
    <property type="entry name" value="CHEMOTAXIS_TRANSDUC_2"/>
    <property type="match status" value="1"/>
</dbReference>
<comment type="similarity">
    <text evidence="8">Belongs to the methyl-accepting chemotaxis (MCP) protein family.</text>
</comment>
<accession>A0ABS6EH59</accession>
<dbReference type="SMART" id="SM00304">
    <property type="entry name" value="HAMP"/>
    <property type="match status" value="1"/>
</dbReference>
<evidence type="ECO:0000256" key="6">
    <source>
        <dbReference type="ARBA" id="ARBA00023136"/>
    </source>
</evidence>
<dbReference type="Pfam" id="PF00015">
    <property type="entry name" value="MCPsignal"/>
    <property type="match status" value="1"/>
</dbReference>
<evidence type="ECO:0000256" key="3">
    <source>
        <dbReference type="ARBA" id="ARBA00022500"/>
    </source>
</evidence>
<feature type="domain" description="Methyl-accepting transducer" evidence="12">
    <location>
        <begin position="388"/>
        <end position="646"/>
    </location>
</feature>
<name>A0ABS6EH59_9CLOT</name>
<feature type="transmembrane region" description="Helical" evidence="11">
    <location>
        <begin position="296"/>
        <end position="316"/>
    </location>
</feature>
<keyword evidence="7 9" id="KW-0807">Transducer</keyword>
<dbReference type="Pfam" id="PF00672">
    <property type="entry name" value="HAMP"/>
    <property type="match status" value="1"/>
</dbReference>
<feature type="coiled-coil region" evidence="10">
    <location>
        <begin position="456"/>
        <end position="483"/>
    </location>
</feature>
<dbReference type="InterPro" id="IPR004089">
    <property type="entry name" value="MCPsignal_dom"/>
</dbReference>
<reference evidence="14 15" key="1">
    <citation type="submission" date="2021-06" db="EMBL/GenBank/DDBJ databases">
        <authorList>
            <person name="Sun Q."/>
            <person name="Li D."/>
        </authorList>
    </citation>
    <scope>NUCLEOTIDE SEQUENCE [LARGE SCALE GENOMIC DNA]</scope>
    <source>
        <strain evidence="14 15">MSJ-11</strain>
    </source>
</reference>
<evidence type="ECO:0000256" key="9">
    <source>
        <dbReference type="PROSITE-ProRule" id="PRU00284"/>
    </source>
</evidence>
<feature type="transmembrane region" description="Helical" evidence="11">
    <location>
        <begin position="20"/>
        <end position="40"/>
    </location>
</feature>
<dbReference type="EMBL" id="JAHLQF010000002">
    <property type="protein sequence ID" value="MBU5484553.1"/>
    <property type="molecule type" value="Genomic_DNA"/>
</dbReference>
<dbReference type="PANTHER" id="PTHR32089">
    <property type="entry name" value="METHYL-ACCEPTING CHEMOTAXIS PROTEIN MCPB"/>
    <property type="match status" value="1"/>
</dbReference>
<keyword evidence="6 11" id="KW-0472">Membrane</keyword>
<dbReference type="Proteomes" id="UP000726170">
    <property type="component" value="Unassembled WGS sequence"/>
</dbReference>
<evidence type="ECO:0000259" key="12">
    <source>
        <dbReference type="PROSITE" id="PS50111"/>
    </source>
</evidence>
<dbReference type="InterPro" id="IPR033479">
    <property type="entry name" value="dCache_1"/>
</dbReference>
<evidence type="ECO:0000256" key="1">
    <source>
        <dbReference type="ARBA" id="ARBA00004651"/>
    </source>
</evidence>
<evidence type="ECO:0000256" key="8">
    <source>
        <dbReference type="ARBA" id="ARBA00029447"/>
    </source>
</evidence>
<keyword evidence="3" id="KW-0145">Chemotaxis</keyword>
<evidence type="ECO:0000256" key="7">
    <source>
        <dbReference type="ARBA" id="ARBA00023224"/>
    </source>
</evidence>
<evidence type="ECO:0000256" key="11">
    <source>
        <dbReference type="SAM" id="Phobius"/>
    </source>
</evidence>
<evidence type="ECO:0000313" key="15">
    <source>
        <dbReference type="Proteomes" id="UP000726170"/>
    </source>
</evidence>
<protein>
    <submittedName>
        <fullName evidence="14">Methyl-accepting chemotaxis protein</fullName>
    </submittedName>
</protein>
<comment type="caution">
    <text evidence="14">The sequence shown here is derived from an EMBL/GenBank/DDBJ whole genome shotgun (WGS) entry which is preliminary data.</text>
</comment>
<sequence>MKIKIKRNISKNNSSFSALIMAEILIIVVLICSFLGFTSYRNASNALNNVIEKSLKNRTDQGSKYFSEKINEKIKRLNIIANWKEIESMDVAKQREELGEESETKHWEFERFKIVNLKGEVFNMDDDSIEHISDSYLEKISSGETFIIDDNFYEINGVVVMDICVPIKDDSGKAKGGLIGAIDLKDINSIISDIQSGDEDFPFVLNKDGYYIADDDINMVINRENDIKNSIDKPDLQQLAELQKKMINGESGFGTYTYNGLEKFMAYTPVPNTEWFMGLAVTKTTLFQDIYRLRNITILATIIFIIIGIAVAKLISNGIKTPLSKMKGHVEELAMCNLSYKSTVDSNNEFGQTAKALNDATDTLSKTIQKVKTSTDHILNSSSHTKQMFEEVNEEIHQITAYTEEISASMQESSAGVEEFTSMTESVKEDVKFNVDSAKEGLELALNIEEKSEKVNKDMYESMNRAENMYEDSKEKLEKSIEDAKIVNNISEMANSIFEIAEKTNLLALNAAIEAARAGEQGKGFAVVAEEVRKLAEQSSHAVEKIQNDVRTVLSVVKELSSSSESVLKLLGENVLKDYRKLINVSIEYKEDGIAIRNITEGFTKTSESILVSVEQMAKGMEEVATSVTQVAGSTEEIVQNVSNVSKKHNIILEDTKENEIKAKELSNIIKAFKTE</sequence>
<dbReference type="PANTHER" id="PTHR32089:SF112">
    <property type="entry name" value="LYSOZYME-LIKE PROTEIN-RELATED"/>
    <property type="match status" value="1"/>
</dbReference>
<comment type="subcellular location">
    <subcellularLocation>
        <location evidence="1">Cell membrane</location>
        <topology evidence="1">Multi-pass membrane protein</topology>
    </subcellularLocation>
</comment>
<dbReference type="RefSeq" id="WP_216439023.1">
    <property type="nucleotide sequence ID" value="NZ_JAHLQF010000002.1"/>
</dbReference>
<dbReference type="CDD" id="cd12912">
    <property type="entry name" value="PDC2_MCP_like"/>
    <property type="match status" value="1"/>
</dbReference>
<dbReference type="SMART" id="SM00283">
    <property type="entry name" value="MA"/>
    <property type="match status" value="1"/>
</dbReference>
<keyword evidence="4 11" id="KW-0812">Transmembrane</keyword>
<evidence type="ECO:0000256" key="5">
    <source>
        <dbReference type="ARBA" id="ARBA00022989"/>
    </source>
</evidence>
<evidence type="ECO:0000313" key="14">
    <source>
        <dbReference type="EMBL" id="MBU5484553.1"/>
    </source>
</evidence>
<gene>
    <name evidence="14" type="ORF">KQI86_09440</name>
</gene>
<evidence type="ECO:0000259" key="13">
    <source>
        <dbReference type="PROSITE" id="PS50885"/>
    </source>
</evidence>
<dbReference type="InterPro" id="IPR003660">
    <property type="entry name" value="HAMP_dom"/>
</dbReference>
<evidence type="ECO:0000256" key="10">
    <source>
        <dbReference type="SAM" id="Coils"/>
    </source>
</evidence>
<dbReference type="CDD" id="cd06225">
    <property type="entry name" value="HAMP"/>
    <property type="match status" value="1"/>
</dbReference>
<feature type="domain" description="HAMP" evidence="13">
    <location>
        <begin position="317"/>
        <end position="369"/>
    </location>
</feature>
<dbReference type="PROSITE" id="PS50885">
    <property type="entry name" value="HAMP"/>
    <property type="match status" value="1"/>
</dbReference>
<evidence type="ECO:0000256" key="2">
    <source>
        <dbReference type="ARBA" id="ARBA00022475"/>
    </source>
</evidence>
<keyword evidence="15" id="KW-1185">Reference proteome</keyword>